<keyword evidence="5 11" id="KW-0786">Thiamine pyrophosphate</keyword>
<evidence type="ECO:0000256" key="9">
    <source>
        <dbReference type="ARBA" id="ARBA00044518"/>
    </source>
</evidence>
<comment type="catalytic activity">
    <reaction evidence="8">
        <text>an (R)-2-hydroxy-long-chain-fatty acyl-CoA = a long-chain fatty aldehyde + formyl-CoA</text>
        <dbReference type="Rhea" id="RHEA:67444"/>
        <dbReference type="ChEBI" id="CHEBI:17176"/>
        <dbReference type="ChEBI" id="CHEBI:57376"/>
        <dbReference type="ChEBI" id="CHEBI:170012"/>
        <dbReference type="EC" id="4.1.2.63"/>
    </reaction>
    <physiologicalReaction direction="left-to-right" evidence="8">
        <dbReference type="Rhea" id="RHEA:67445"/>
    </physiologicalReaction>
</comment>
<evidence type="ECO:0000259" key="12">
    <source>
        <dbReference type="Pfam" id="PF00205"/>
    </source>
</evidence>
<comment type="catalytic activity">
    <reaction evidence="7">
        <text>a 2-hydroxy-3-methyl fatty acyl-CoA = a 2-methyl-branched fatty aldehyde + formyl-CoA</text>
        <dbReference type="Rhea" id="RHEA:25375"/>
        <dbReference type="ChEBI" id="CHEBI:49188"/>
        <dbReference type="ChEBI" id="CHEBI:57376"/>
        <dbReference type="ChEBI" id="CHEBI:58783"/>
        <dbReference type="EC" id="4.1.2.63"/>
    </reaction>
    <physiologicalReaction direction="left-to-right" evidence="7">
        <dbReference type="Rhea" id="RHEA:25376"/>
    </physiologicalReaction>
</comment>
<comment type="cofactor">
    <cofactor evidence="1">
        <name>thiamine diphosphate</name>
        <dbReference type="ChEBI" id="CHEBI:58937"/>
    </cofactor>
</comment>
<dbReference type="CDD" id="cd02004">
    <property type="entry name" value="TPP_BZL_OCoD_HPCL"/>
    <property type="match status" value="1"/>
</dbReference>
<organism evidence="15 16">
    <name type="scientific">Oopsacas minuta</name>
    <dbReference type="NCBI Taxonomy" id="111878"/>
    <lineage>
        <taxon>Eukaryota</taxon>
        <taxon>Metazoa</taxon>
        <taxon>Porifera</taxon>
        <taxon>Hexactinellida</taxon>
        <taxon>Hexasterophora</taxon>
        <taxon>Lyssacinosida</taxon>
        <taxon>Leucopsacidae</taxon>
        <taxon>Oopsacas</taxon>
    </lineage>
</organism>
<dbReference type="InterPro" id="IPR012001">
    <property type="entry name" value="Thiamin_PyroP_enz_TPP-bd_dom"/>
</dbReference>
<dbReference type="GO" id="GO:0001561">
    <property type="term" value="P:fatty acid alpha-oxidation"/>
    <property type="evidence" value="ECO:0007669"/>
    <property type="project" value="TreeGrafter"/>
</dbReference>
<accession>A0AAV7K2X1</accession>
<evidence type="ECO:0000256" key="4">
    <source>
        <dbReference type="ARBA" id="ARBA00022842"/>
    </source>
</evidence>
<dbReference type="Proteomes" id="UP001165289">
    <property type="component" value="Unassembled WGS sequence"/>
</dbReference>
<dbReference type="Gene3D" id="3.40.50.970">
    <property type="match status" value="2"/>
</dbReference>
<keyword evidence="4" id="KW-0460">Magnesium</keyword>
<evidence type="ECO:0000259" key="14">
    <source>
        <dbReference type="Pfam" id="PF02776"/>
    </source>
</evidence>
<comment type="similarity">
    <text evidence="2 11">Belongs to the TPP enzyme family.</text>
</comment>
<proteinExistence type="inferred from homology"/>
<dbReference type="GO" id="GO:0005777">
    <property type="term" value="C:peroxisome"/>
    <property type="evidence" value="ECO:0007669"/>
    <property type="project" value="TreeGrafter"/>
</dbReference>
<name>A0AAV7K2X1_9METZ</name>
<dbReference type="GO" id="GO:0030976">
    <property type="term" value="F:thiamine pyrophosphate binding"/>
    <property type="evidence" value="ECO:0007669"/>
    <property type="project" value="InterPro"/>
</dbReference>
<keyword evidence="3" id="KW-0479">Metal-binding</keyword>
<dbReference type="GO" id="GO:0106359">
    <property type="term" value="F:2-hydroxyacyl-CoA lyase activity"/>
    <property type="evidence" value="ECO:0007669"/>
    <property type="project" value="UniProtKB-EC"/>
</dbReference>
<evidence type="ECO:0000259" key="13">
    <source>
        <dbReference type="Pfam" id="PF02775"/>
    </source>
</evidence>
<dbReference type="Pfam" id="PF02775">
    <property type="entry name" value="TPP_enzyme_C"/>
    <property type="match status" value="1"/>
</dbReference>
<evidence type="ECO:0000256" key="5">
    <source>
        <dbReference type="ARBA" id="ARBA00023052"/>
    </source>
</evidence>
<evidence type="ECO:0000256" key="3">
    <source>
        <dbReference type="ARBA" id="ARBA00022723"/>
    </source>
</evidence>
<dbReference type="GO" id="GO:0000287">
    <property type="term" value="F:magnesium ion binding"/>
    <property type="evidence" value="ECO:0007669"/>
    <property type="project" value="InterPro"/>
</dbReference>
<feature type="domain" description="Thiamine pyrophosphate enzyme TPP-binding" evidence="13">
    <location>
        <begin position="387"/>
        <end position="554"/>
    </location>
</feature>
<dbReference type="InterPro" id="IPR029035">
    <property type="entry name" value="DHS-like_NAD/FAD-binding_dom"/>
</dbReference>
<evidence type="ECO:0000256" key="8">
    <source>
        <dbReference type="ARBA" id="ARBA00044454"/>
    </source>
</evidence>
<evidence type="ECO:0000256" key="10">
    <source>
        <dbReference type="ARBA" id="ARBA00048738"/>
    </source>
</evidence>
<reference evidence="15 16" key="1">
    <citation type="journal article" date="2023" name="BMC Biol.">
        <title>The compact genome of the sponge Oopsacas minuta (Hexactinellida) is lacking key metazoan core genes.</title>
        <authorList>
            <person name="Santini S."/>
            <person name="Schenkelaars Q."/>
            <person name="Jourda C."/>
            <person name="Duchesne M."/>
            <person name="Belahbib H."/>
            <person name="Rocher C."/>
            <person name="Selva M."/>
            <person name="Riesgo A."/>
            <person name="Vervoort M."/>
            <person name="Leys S.P."/>
            <person name="Kodjabachian L."/>
            <person name="Le Bivic A."/>
            <person name="Borchiellini C."/>
            <person name="Claverie J.M."/>
            <person name="Renard E."/>
        </authorList>
    </citation>
    <scope>NUCLEOTIDE SEQUENCE [LARGE SCALE GENOMIC DNA]</scope>
    <source>
        <strain evidence="15">SPO-2</strain>
    </source>
</reference>
<evidence type="ECO:0000256" key="7">
    <source>
        <dbReference type="ARBA" id="ARBA00044451"/>
    </source>
</evidence>
<keyword evidence="16" id="KW-1185">Reference proteome</keyword>
<comment type="caution">
    <text evidence="15">The sequence shown here is derived from an EMBL/GenBank/DDBJ whole genome shotgun (WGS) entry which is preliminary data.</text>
</comment>
<dbReference type="Gene3D" id="3.40.50.1220">
    <property type="entry name" value="TPP-binding domain"/>
    <property type="match status" value="1"/>
</dbReference>
<feature type="domain" description="Thiamine pyrophosphate enzyme N-terminal TPP-binding" evidence="14">
    <location>
        <begin position="4"/>
        <end position="114"/>
    </location>
</feature>
<sequence>MSISGAEVLALSLHAQGIEFIFGIVGIPVIEVATACQQQQIHFISMRNEQAASYAASAVGYLTDSPGVCLCVSGPGLVHSLAGMANAQANGWPLIVVGGAANTTQEGCGAFQESPQVQWAAPYCKLSIRPSSIHTIPSCIERAVRISTYGRPGVVYIDLPGDMINTELSQAPNIPVHCPPPPLSTAPSSLILDCYKEIYSSHNPLVVIGKGCVLARASSEVREFINQTQLPFLPTPMGKGVLEDTHPCCVGAARSLALSSCDTIVLLGARLNWQLHFGLPPRFNSKVRVIQIDICPEELHSNVPATVAINGHIRGVVPQLTEVFRKNNFEYSKNSKWWRDLMVKCEKNRVISEELLSDRSIPMNFYCAMDTLSKYLPKDSMIVSEGASTMDIGRTMLPTHYPGHRLDAGTYGTMGVGLGFAIAIASIKKFGGNKYDYLNIGPVVCVEGDSAFGFSGMEIDTAARYQLPIVCLIFNNSGISFGVNMDTWEQCIANGPPSLTIPPVALKPGTRYDMIAPAFGCEGFNVRTPEDLEHVLNHCFSDYPAKKRPVLVNIEINPQSQRKPQEHFWLTRSKI</sequence>
<evidence type="ECO:0000313" key="16">
    <source>
        <dbReference type="Proteomes" id="UP001165289"/>
    </source>
</evidence>
<dbReference type="InterPro" id="IPR011766">
    <property type="entry name" value="TPP_enzyme_TPP-bd"/>
</dbReference>
<dbReference type="InterPro" id="IPR012000">
    <property type="entry name" value="Thiamin_PyroP_enz_cen_dom"/>
</dbReference>
<dbReference type="FunFam" id="3.40.50.1220:FF:000006">
    <property type="entry name" value="2-hydroxyacyl-CoA lyase 1"/>
    <property type="match status" value="1"/>
</dbReference>
<dbReference type="AlphaFoldDB" id="A0AAV7K2X1"/>
<dbReference type="CDD" id="cd07035">
    <property type="entry name" value="TPP_PYR_POX_like"/>
    <property type="match status" value="1"/>
</dbReference>
<gene>
    <name evidence="15" type="ORF">LOD99_2419</name>
</gene>
<dbReference type="SUPFAM" id="SSF52518">
    <property type="entry name" value="Thiamin diphosphate-binding fold (THDP-binding)"/>
    <property type="match status" value="2"/>
</dbReference>
<evidence type="ECO:0000313" key="15">
    <source>
        <dbReference type="EMBL" id="KAI6655130.1"/>
    </source>
</evidence>
<dbReference type="Pfam" id="PF00205">
    <property type="entry name" value="TPP_enzyme_M"/>
    <property type="match status" value="1"/>
</dbReference>
<dbReference type="Pfam" id="PF02776">
    <property type="entry name" value="TPP_enzyme_N"/>
    <property type="match status" value="1"/>
</dbReference>
<evidence type="ECO:0000256" key="1">
    <source>
        <dbReference type="ARBA" id="ARBA00001964"/>
    </source>
</evidence>
<dbReference type="EMBL" id="JAKMXF010000210">
    <property type="protein sequence ID" value="KAI6655130.1"/>
    <property type="molecule type" value="Genomic_DNA"/>
</dbReference>
<dbReference type="PANTHER" id="PTHR43710:SF2">
    <property type="entry name" value="2-HYDROXYACYL-COA LYASE 1"/>
    <property type="match status" value="1"/>
</dbReference>
<dbReference type="EC" id="4.1.2.63" evidence="9"/>
<dbReference type="InterPro" id="IPR045025">
    <property type="entry name" value="HACL1-like"/>
</dbReference>
<evidence type="ECO:0000256" key="11">
    <source>
        <dbReference type="RuleBase" id="RU362132"/>
    </source>
</evidence>
<feature type="domain" description="Thiamine pyrophosphate enzyme central" evidence="12">
    <location>
        <begin position="196"/>
        <end position="320"/>
    </location>
</feature>
<protein>
    <recommendedName>
        <fullName evidence="9">2-hydroxyacyl-CoA lyase</fullName>
        <ecNumber evidence="9">4.1.2.63</ecNumber>
    </recommendedName>
</protein>
<evidence type="ECO:0000256" key="2">
    <source>
        <dbReference type="ARBA" id="ARBA00007812"/>
    </source>
</evidence>
<evidence type="ECO:0000256" key="6">
    <source>
        <dbReference type="ARBA" id="ARBA00023239"/>
    </source>
</evidence>
<dbReference type="PANTHER" id="PTHR43710">
    <property type="entry name" value="2-HYDROXYACYL-COA LYASE"/>
    <property type="match status" value="1"/>
</dbReference>
<dbReference type="SUPFAM" id="SSF52467">
    <property type="entry name" value="DHS-like NAD/FAD-binding domain"/>
    <property type="match status" value="1"/>
</dbReference>
<comment type="catalytic activity">
    <reaction evidence="10">
        <text>2-hydroxyoctadecanoyl-CoA = heptadecanal + formyl-CoA</text>
        <dbReference type="Rhea" id="RHEA:55196"/>
        <dbReference type="ChEBI" id="CHEBI:57376"/>
        <dbReference type="ChEBI" id="CHEBI:74116"/>
        <dbReference type="ChEBI" id="CHEBI:138631"/>
    </reaction>
    <physiologicalReaction direction="left-to-right" evidence="10">
        <dbReference type="Rhea" id="RHEA:55197"/>
    </physiologicalReaction>
</comment>
<keyword evidence="6 15" id="KW-0456">Lyase</keyword>
<dbReference type="InterPro" id="IPR029061">
    <property type="entry name" value="THDP-binding"/>
</dbReference>